<reference evidence="1" key="1">
    <citation type="journal article" date="2020" name="Nature">
        <title>Giant virus diversity and host interactions through global metagenomics.</title>
        <authorList>
            <person name="Schulz F."/>
            <person name="Roux S."/>
            <person name="Paez-Espino D."/>
            <person name="Jungbluth S."/>
            <person name="Walsh D.A."/>
            <person name="Denef V.J."/>
            <person name="McMahon K.D."/>
            <person name="Konstantinidis K.T."/>
            <person name="Eloe-Fadrosh E.A."/>
            <person name="Kyrpides N.C."/>
            <person name="Woyke T."/>
        </authorList>
    </citation>
    <scope>NUCLEOTIDE SEQUENCE</scope>
    <source>
        <strain evidence="1">GVMAG-M-3300018868-6</strain>
    </source>
</reference>
<organism evidence="1">
    <name type="scientific">viral metagenome</name>
    <dbReference type="NCBI Taxonomy" id="1070528"/>
    <lineage>
        <taxon>unclassified sequences</taxon>
        <taxon>metagenomes</taxon>
        <taxon>organismal metagenomes</taxon>
    </lineage>
</organism>
<sequence>MTTLVGAFNNHLTEFIEDLISIFPDDGDIKMARTAFSNVKSFNPTAVIKIWFKYVSKYAEAIEGGDISFFIDHDYSEDVGGSDKRDEVQRIIDKLRNPVRNMGTENQAKAMKYIQNLTKISTMYVSQRQ</sequence>
<dbReference type="EMBL" id="MN739253">
    <property type="protein sequence ID" value="QHS95533.1"/>
    <property type="molecule type" value="Genomic_DNA"/>
</dbReference>
<dbReference type="AlphaFoldDB" id="A0A6C0BW93"/>
<evidence type="ECO:0000313" key="1">
    <source>
        <dbReference type="EMBL" id="QHS95533.1"/>
    </source>
</evidence>
<protein>
    <submittedName>
        <fullName evidence="1">Uncharacterized protein</fullName>
    </submittedName>
</protein>
<accession>A0A6C0BW93</accession>
<proteinExistence type="predicted"/>
<name>A0A6C0BW93_9ZZZZ</name>